<evidence type="ECO:0000313" key="2">
    <source>
        <dbReference type="EMBL" id="MEA5258121.1"/>
    </source>
</evidence>
<keyword evidence="1" id="KW-1133">Transmembrane helix</keyword>
<organism evidence="2 3">
    <name type="scientific">Arcicella aquatica</name>
    <dbReference type="NCBI Taxonomy" id="217141"/>
    <lineage>
        <taxon>Bacteria</taxon>
        <taxon>Pseudomonadati</taxon>
        <taxon>Bacteroidota</taxon>
        <taxon>Cytophagia</taxon>
        <taxon>Cytophagales</taxon>
        <taxon>Flectobacillaceae</taxon>
        <taxon>Arcicella</taxon>
    </lineage>
</organism>
<reference evidence="2 3" key="1">
    <citation type="submission" date="2023-12" db="EMBL/GenBank/DDBJ databases">
        <title>Novel species of the genus Arcicella isolated from rivers.</title>
        <authorList>
            <person name="Lu H."/>
        </authorList>
    </citation>
    <scope>NUCLEOTIDE SEQUENCE [LARGE SCALE GENOMIC DNA]</scope>
    <source>
        <strain evidence="2 3">LMG 21963</strain>
    </source>
</reference>
<evidence type="ECO:0000256" key="1">
    <source>
        <dbReference type="SAM" id="Phobius"/>
    </source>
</evidence>
<protein>
    <submittedName>
        <fullName evidence="2">Uncharacterized protein</fullName>
    </submittedName>
</protein>
<keyword evidence="1" id="KW-0812">Transmembrane</keyword>
<keyword evidence="1" id="KW-0472">Membrane</keyword>
<feature type="transmembrane region" description="Helical" evidence="1">
    <location>
        <begin position="14"/>
        <end position="36"/>
    </location>
</feature>
<feature type="transmembrane region" description="Helical" evidence="1">
    <location>
        <begin position="48"/>
        <end position="70"/>
    </location>
</feature>
<dbReference type="EMBL" id="JAYFUL010000012">
    <property type="protein sequence ID" value="MEA5258121.1"/>
    <property type="molecule type" value="Genomic_DNA"/>
</dbReference>
<dbReference type="RefSeq" id="WP_323248984.1">
    <property type="nucleotide sequence ID" value="NZ_JAYFUL010000012.1"/>
</dbReference>
<evidence type="ECO:0000313" key="3">
    <source>
        <dbReference type="Proteomes" id="UP001304671"/>
    </source>
</evidence>
<gene>
    <name evidence="2" type="ORF">VB264_10045</name>
</gene>
<accession>A0ABU5QM25</accession>
<sequence length="77" mass="8473">MHLSNPQNILNSSILYLLTGISVIMSGTIGLLEWILGISIVEILMPQYITAAFGTVIFTILFVLLGVLVIRKTLQNE</sequence>
<dbReference type="Proteomes" id="UP001304671">
    <property type="component" value="Unassembled WGS sequence"/>
</dbReference>
<keyword evidence="3" id="KW-1185">Reference proteome</keyword>
<comment type="caution">
    <text evidence="2">The sequence shown here is derived from an EMBL/GenBank/DDBJ whole genome shotgun (WGS) entry which is preliminary data.</text>
</comment>
<name>A0ABU5QM25_9BACT</name>
<proteinExistence type="predicted"/>